<evidence type="ECO:0000313" key="1">
    <source>
        <dbReference type="EMBL" id="KAK6752229.1"/>
    </source>
</evidence>
<accession>A0ABR1DP72</accession>
<dbReference type="EMBL" id="JAVFWL010000004">
    <property type="protein sequence ID" value="KAK6752229.1"/>
    <property type="molecule type" value="Genomic_DNA"/>
</dbReference>
<gene>
    <name evidence="2" type="primary">Necator_chrIV.g16872</name>
    <name evidence="1" type="synonym">Necator_chrIV.g16870</name>
    <name evidence="1" type="ORF">RB195_003572</name>
    <name evidence="2" type="ORF">RB195_003574</name>
</gene>
<name>A0ABR1DP72_NECAM</name>
<protein>
    <submittedName>
        <fullName evidence="2">Uncharacterized protein</fullName>
    </submittedName>
</protein>
<dbReference type="Proteomes" id="UP001303046">
    <property type="component" value="Unassembled WGS sequence"/>
</dbReference>
<dbReference type="EMBL" id="JAVFWL010000004">
    <property type="protein sequence ID" value="KAK6752232.1"/>
    <property type="molecule type" value="Genomic_DNA"/>
</dbReference>
<proteinExistence type="predicted"/>
<comment type="caution">
    <text evidence="2">The sequence shown here is derived from an EMBL/GenBank/DDBJ whole genome shotgun (WGS) entry which is preliminary data.</text>
</comment>
<keyword evidence="3" id="KW-1185">Reference proteome</keyword>
<evidence type="ECO:0000313" key="3">
    <source>
        <dbReference type="Proteomes" id="UP001303046"/>
    </source>
</evidence>
<sequence>MVYHNEDLYAEIVEVYRRMTRERYQHLAPPSKVAKINRLRFLGHILRRSVAHPVQRVLRNLPCSSWKKPPDRKRMFWTEVVKEELWTLGVDKQFGRHVRFRRIWNRDEWSDSVQFRKKRRKKKLEEDRQG</sequence>
<reference evidence="2 3" key="1">
    <citation type="submission" date="2023-08" db="EMBL/GenBank/DDBJ databases">
        <title>A Necator americanus chromosomal reference genome.</title>
        <authorList>
            <person name="Ilik V."/>
            <person name="Petrzelkova K.J."/>
            <person name="Pardy F."/>
            <person name="Fuh T."/>
            <person name="Niatou-Singa F.S."/>
            <person name="Gouil Q."/>
            <person name="Baker L."/>
            <person name="Ritchie M.E."/>
            <person name="Jex A.R."/>
            <person name="Gazzola D."/>
            <person name="Li H."/>
            <person name="Toshio Fujiwara R."/>
            <person name="Zhan B."/>
            <person name="Aroian R.V."/>
            <person name="Pafco B."/>
            <person name="Schwarz E.M."/>
        </authorList>
    </citation>
    <scope>NUCLEOTIDE SEQUENCE [LARGE SCALE GENOMIC DNA]</scope>
    <source>
        <strain evidence="2 3">Aroian</strain>
        <tissue evidence="2">Whole animal</tissue>
    </source>
</reference>
<evidence type="ECO:0000313" key="2">
    <source>
        <dbReference type="EMBL" id="KAK6752232.1"/>
    </source>
</evidence>
<organism evidence="2 3">
    <name type="scientific">Necator americanus</name>
    <name type="common">Human hookworm</name>
    <dbReference type="NCBI Taxonomy" id="51031"/>
    <lineage>
        <taxon>Eukaryota</taxon>
        <taxon>Metazoa</taxon>
        <taxon>Ecdysozoa</taxon>
        <taxon>Nematoda</taxon>
        <taxon>Chromadorea</taxon>
        <taxon>Rhabditida</taxon>
        <taxon>Rhabditina</taxon>
        <taxon>Rhabditomorpha</taxon>
        <taxon>Strongyloidea</taxon>
        <taxon>Ancylostomatidae</taxon>
        <taxon>Bunostominae</taxon>
        <taxon>Necator</taxon>
    </lineage>
</organism>